<gene>
    <name evidence="2" type="ORF">CUV01_00255</name>
</gene>
<dbReference type="EMBL" id="CP025408">
    <property type="protein sequence ID" value="AUH32039.1"/>
    <property type="molecule type" value="Genomic_DNA"/>
</dbReference>
<dbReference type="PANTHER" id="PTHR34818">
    <property type="entry name" value="PROTEIN BLI-3"/>
    <property type="match status" value="1"/>
</dbReference>
<organism evidence="2 3">
    <name type="scientific">Paracoccus tegillarcae</name>
    <dbReference type="NCBI Taxonomy" id="1529068"/>
    <lineage>
        <taxon>Bacteria</taxon>
        <taxon>Pseudomonadati</taxon>
        <taxon>Pseudomonadota</taxon>
        <taxon>Alphaproteobacteria</taxon>
        <taxon>Rhodobacterales</taxon>
        <taxon>Paracoccaceae</taxon>
        <taxon>Paracoccus</taxon>
    </lineage>
</organism>
<keyword evidence="3" id="KW-1185">Reference proteome</keyword>
<evidence type="ECO:0000313" key="3">
    <source>
        <dbReference type="Proteomes" id="UP000233742"/>
    </source>
</evidence>
<dbReference type="OrthoDB" id="1432662at2"/>
<evidence type="ECO:0000259" key="1">
    <source>
        <dbReference type="Pfam" id="PF16242"/>
    </source>
</evidence>
<dbReference type="KEGG" id="paro:CUV01_00255"/>
<accession>A0A2K9ECM8</accession>
<protein>
    <submittedName>
        <fullName evidence="2">General stress protein</fullName>
    </submittedName>
</protein>
<feature type="domain" description="General stress protein FMN-binding split barrel" evidence="1">
    <location>
        <begin position="3"/>
        <end position="148"/>
    </location>
</feature>
<proteinExistence type="predicted"/>
<dbReference type="SUPFAM" id="SSF50475">
    <property type="entry name" value="FMN-binding split barrel"/>
    <property type="match status" value="1"/>
</dbReference>
<dbReference type="InterPro" id="IPR052917">
    <property type="entry name" value="Stress-Dev_Protein"/>
</dbReference>
<name>A0A2K9ECM8_9RHOB</name>
<dbReference type="Proteomes" id="UP000233742">
    <property type="component" value="Chromosome"/>
</dbReference>
<dbReference type="InterPro" id="IPR038725">
    <property type="entry name" value="YdaG_split_barrel_FMN-bd"/>
</dbReference>
<dbReference type="RefSeq" id="WP_101458718.1">
    <property type="nucleotide sequence ID" value="NZ_CP025408.1"/>
</dbReference>
<dbReference type="Gene3D" id="2.30.110.10">
    <property type="entry name" value="Electron Transport, Fmn-binding Protein, Chain A"/>
    <property type="match status" value="1"/>
</dbReference>
<sequence>MADERETFWNKLGDINAGMLGLSDDQRFMPMSHYPDPDASALWFISARGTDLVQSLGNGPQAGLHMVSDGGEGLYACIRGRLSLSDDDAKLEELWNAIASSWFEDGLKDPDIQLVRFDMESAEYWVTGGSMSFLYQIAKSKVSGEKPDLGDHGSLTF</sequence>
<evidence type="ECO:0000313" key="2">
    <source>
        <dbReference type="EMBL" id="AUH32039.1"/>
    </source>
</evidence>
<dbReference type="PANTHER" id="PTHR34818:SF1">
    <property type="entry name" value="PROTEIN BLI-3"/>
    <property type="match status" value="1"/>
</dbReference>
<dbReference type="AlphaFoldDB" id="A0A2K9ECM8"/>
<dbReference type="Pfam" id="PF16242">
    <property type="entry name" value="Pyrid_ox_like"/>
    <property type="match status" value="1"/>
</dbReference>
<dbReference type="InterPro" id="IPR012349">
    <property type="entry name" value="Split_barrel_FMN-bd"/>
</dbReference>
<reference evidence="2 3" key="1">
    <citation type="submission" date="2017-12" db="EMBL/GenBank/DDBJ databases">
        <authorList>
            <person name="Hurst M.R.H."/>
        </authorList>
    </citation>
    <scope>NUCLEOTIDE SEQUENCE [LARGE SCALE GENOMIC DNA]</scope>
    <source>
        <strain evidence="2 3">BM15</strain>
    </source>
</reference>